<dbReference type="InterPro" id="IPR035680">
    <property type="entry name" value="Clx_II_MBL"/>
</dbReference>
<keyword evidence="6 7" id="KW-0862">Zinc</keyword>
<reference evidence="10" key="1">
    <citation type="journal article" date="2019" name="Int. J. Syst. Evol. Microbiol.">
        <title>The Global Catalogue of Microorganisms (GCM) 10K type strain sequencing project: providing services to taxonomists for standard genome sequencing and annotation.</title>
        <authorList>
            <consortium name="The Broad Institute Genomics Platform"/>
            <consortium name="The Broad Institute Genome Sequencing Center for Infectious Disease"/>
            <person name="Wu L."/>
            <person name="Ma J."/>
        </authorList>
    </citation>
    <scope>NUCLEOTIDE SEQUENCE [LARGE SCALE GENOMIC DNA]</scope>
    <source>
        <strain evidence="10">CCUG 54518</strain>
    </source>
</reference>
<feature type="binding site" evidence="7">
    <location>
        <position position="171"/>
    </location>
    <ligand>
        <name>Zn(2+)</name>
        <dbReference type="ChEBI" id="CHEBI:29105"/>
        <label>2</label>
    </ligand>
</feature>
<evidence type="ECO:0000256" key="5">
    <source>
        <dbReference type="ARBA" id="ARBA00022801"/>
    </source>
</evidence>
<dbReference type="InterPro" id="IPR032282">
    <property type="entry name" value="HAGH_C"/>
</dbReference>
<dbReference type="HAMAP" id="MF_01374">
    <property type="entry name" value="Glyoxalase_2"/>
    <property type="match status" value="1"/>
</dbReference>
<evidence type="ECO:0000256" key="6">
    <source>
        <dbReference type="ARBA" id="ARBA00022833"/>
    </source>
</evidence>
<dbReference type="RefSeq" id="WP_382253040.1">
    <property type="nucleotide sequence ID" value="NZ_JBHTBX010000001.1"/>
</dbReference>
<gene>
    <name evidence="7 9" type="primary">gloB</name>
    <name evidence="9" type="ORF">ACFQNJ_00455</name>
</gene>
<dbReference type="GO" id="GO:0004416">
    <property type="term" value="F:hydroxyacylglutathione hydrolase activity"/>
    <property type="evidence" value="ECO:0007669"/>
    <property type="project" value="UniProtKB-EC"/>
</dbReference>
<dbReference type="EC" id="3.1.2.6" evidence="7"/>
<keyword evidence="4 7" id="KW-0479">Metal-binding</keyword>
<dbReference type="SUPFAM" id="SSF56281">
    <property type="entry name" value="Metallo-hydrolase/oxidoreductase"/>
    <property type="match status" value="1"/>
</dbReference>
<evidence type="ECO:0000259" key="8">
    <source>
        <dbReference type="SMART" id="SM00849"/>
    </source>
</evidence>
<comment type="similarity">
    <text evidence="3 7">Belongs to the metallo-beta-lactamase superfamily. Glyoxalase II family.</text>
</comment>
<dbReference type="NCBIfam" id="TIGR03413">
    <property type="entry name" value="GSH_gloB"/>
    <property type="match status" value="1"/>
</dbReference>
<feature type="binding site" evidence="7">
    <location>
        <position position="57"/>
    </location>
    <ligand>
        <name>Zn(2+)</name>
        <dbReference type="ChEBI" id="CHEBI:29105"/>
        <label>2</label>
    </ligand>
</feature>
<sequence>MTLHPVQAFDDNYIWVLDDGLRAVVVDPGDARPVAEYLSARSLVLDTILVTHHHGDHVGGVAELLRQTPARVIGPATEKLPVPVERVRGDDTLNLLNDNVHVRVLDVPGHTAGHVAYLVESGSLRAPILFCGDTLFSGGCGRLFEGTAAQMLTSLDQLAALAPGTLVCAAHEYTLSNLKFALAVDPANTALAAHQATCQQLRAKAQPTLPSTIGLERQINPFLRVREPAVAERVARHADLPEQTAVEVFAAMREWKNVFR</sequence>
<evidence type="ECO:0000256" key="2">
    <source>
        <dbReference type="ARBA" id="ARBA00004963"/>
    </source>
</evidence>
<evidence type="ECO:0000256" key="1">
    <source>
        <dbReference type="ARBA" id="ARBA00001623"/>
    </source>
</evidence>
<dbReference type="EMBL" id="JBHTBX010000001">
    <property type="protein sequence ID" value="MFC7432982.1"/>
    <property type="molecule type" value="Genomic_DNA"/>
</dbReference>
<feature type="binding site" evidence="7">
    <location>
        <position position="133"/>
    </location>
    <ligand>
        <name>Zn(2+)</name>
        <dbReference type="ChEBI" id="CHEBI:29105"/>
        <label>2</label>
    </ligand>
</feature>
<dbReference type="SMART" id="SM00849">
    <property type="entry name" value="Lactamase_B"/>
    <property type="match status" value="1"/>
</dbReference>
<evidence type="ECO:0000256" key="7">
    <source>
        <dbReference type="HAMAP-Rule" id="MF_01374"/>
    </source>
</evidence>
<dbReference type="Proteomes" id="UP001596495">
    <property type="component" value="Unassembled WGS sequence"/>
</dbReference>
<feature type="domain" description="Metallo-beta-lactamase" evidence="8">
    <location>
        <begin position="11"/>
        <end position="171"/>
    </location>
</feature>
<comment type="subunit">
    <text evidence="7">Monomer.</text>
</comment>
<keyword evidence="5 7" id="KW-0378">Hydrolase</keyword>
<dbReference type="Pfam" id="PF00753">
    <property type="entry name" value="Lactamase_B"/>
    <property type="match status" value="1"/>
</dbReference>
<feature type="binding site" evidence="7">
    <location>
        <position position="54"/>
    </location>
    <ligand>
        <name>Zn(2+)</name>
        <dbReference type="ChEBI" id="CHEBI:29105"/>
        <label>1</label>
    </ligand>
</feature>
<dbReference type="PIRSF" id="PIRSF005457">
    <property type="entry name" value="Glx"/>
    <property type="match status" value="1"/>
</dbReference>
<evidence type="ECO:0000256" key="3">
    <source>
        <dbReference type="ARBA" id="ARBA00006759"/>
    </source>
</evidence>
<comment type="catalytic activity">
    <reaction evidence="1 7">
        <text>an S-(2-hydroxyacyl)glutathione + H2O = a 2-hydroxy carboxylate + glutathione + H(+)</text>
        <dbReference type="Rhea" id="RHEA:21864"/>
        <dbReference type="ChEBI" id="CHEBI:15377"/>
        <dbReference type="ChEBI" id="CHEBI:15378"/>
        <dbReference type="ChEBI" id="CHEBI:57925"/>
        <dbReference type="ChEBI" id="CHEBI:58896"/>
        <dbReference type="ChEBI" id="CHEBI:71261"/>
        <dbReference type="EC" id="3.1.2.6"/>
    </reaction>
</comment>
<name>A0ABW2R3L6_9BURK</name>
<protein>
    <recommendedName>
        <fullName evidence="7">Hydroxyacylglutathione hydrolase</fullName>
        <ecNumber evidence="7">3.1.2.6</ecNumber>
    </recommendedName>
    <alternativeName>
        <fullName evidence="7">Glyoxalase II</fullName>
        <shortName evidence="7">Glx II</shortName>
    </alternativeName>
</protein>
<accession>A0ABW2R3L6</accession>
<dbReference type="Pfam" id="PF16123">
    <property type="entry name" value="HAGH_C"/>
    <property type="match status" value="1"/>
</dbReference>
<feature type="binding site" evidence="7">
    <location>
        <position position="110"/>
    </location>
    <ligand>
        <name>Zn(2+)</name>
        <dbReference type="ChEBI" id="CHEBI:29105"/>
        <label>1</label>
    </ligand>
</feature>
<comment type="cofactor">
    <cofactor evidence="7">
        <name>Zn(2+)</name>
        <dbReference type="ChEBI" id="CHEBI:29105"/>
    </cofactor>
    <text evidence="7">Binds 2 Zn(2+) ions per subunit.</text>
</comment>
<evidence type="ECO:0000256" key="4">
    <source>
        <dbReference type="ARBA" id="ARBA00022723"/>
    </source>
</evidence>
<comment type="function">
    <text evidence="7">Thiolesterase that catalyzes the hydrolysis of S-D-lactoyl-glutathione to form glutathione and D-lactic acid.</text>
</comment>
<dbReference type="PANTHER" id="PTHR43705:SF1">
    <property type="entry name" value="HYDROXYACYLGLUTATHIONE HYDROLASE GLOB"/>
    <property type="match status" value="1"/>
</dbReference>
<keyword evidence="10" id="KW-1185">Reference proteome</keyword>
<dbReference type="Gene3D" id="3.60.15.10">
    <property type="entry name" value="Ribonuclease Z/Hydroxyacylglutathione hydrolase-like"/>
    <property type="match status" value="1"/>
</dbReference>
<dbReference type="CDD" id="cd07723">
    <property type="entry name" value="hydroxyacylglutathione_hydrolase_MBL-fold"/>
    <property type="match status" value="1"/>
</dbReference>
<comment type="caution">
    <text evidence="9">The sequence shown here is derived from an EMBL/GenBank/DDBJ whole genome shotgun (WGS) entry which is preliminary data.</text>
</comment>
<dbReference type="InterPro" id="IPR050110">
    <property type="entry name" value="Glyoxalase_II_hydrolase"/>
</dbReference>
<evidence type="ECO:0000313" key="10">
    <source>
        <dbReference type="Proteomes" id="UP001596495"/>
    </source>
</evidence>
<feature type="binding site" evidence="7">
    <location>
        <position position="133"/>
    </location>
    <ligand>
        <name>Zn(2+)</name>
        <dbReference type="ChEBI" id="CHEBI:29105"/>
        <label>1</label>
    </ligand>
</feature>
<dbReference type="InterPro" id="IPR036866">
    <property type="entry name" value="RibonucZ/Hydroxyglut_hydro"/>
</dbReference>
<feature type="binding site" evidence="7">
    <location>
        <position position="56"/>
    </location>
    <ligand>
        <name>Zn(2+)</name>
        <dbReference type="ChEBI" id="CHEBI:29105"/>
        <label>2</label>
    </ligand>
</feature>
<organism evidence="9 10">
    <name type="scientific">Hydrogenophaga bisanensis</name>
    <dbReference type="NCBI Taxonomy" id="439611"/>
    <lineage>
        <taxon>Bacteria</taxon>
        <taxon>Pseudomonadati</taxon>
        <taxon>Pseudomonadota</taxon>
        <taxon>Betaproteobacteria</taxon>
        <taxon>Burkholderiales</taxon>
        <taxon>Comamonadaceae</taxon>
        <taxon>Hydrogenophaga</taxon>
    </lineage>
</organism>
<dbReference type="InterPro" id="IPR001279">
    <property type="entry name" value="Metallo-B-lactamas"/>
</dbReference>
<dbReference type="PANTHER" id="PTHR43705">
    <property type="entry name" value="HYDROXYACYLGLUTATHIONE HYDROLASE"/>
    <property type="match status" value="1"/>
</dbReference>
<comment type="pathway">
    <text evidence="2 7">Secondary metabolite metabolism; methylglyoxal degradation; (R)-lactate from methylglyoxal: step 2/2.</text>
</comment>
<dbReference type="InterPro" id="IPR017782">
    <property type="entry name" value="Hydroxyacylglutathione_Hdrlase"/>
</dbReference>
<feature type="binding site" evidence="7">
    <location>
        <position position="52"/>
    </location>
    <ligand>
        <name>Zn(2+)</name>
        <dbReference type="ChEBI" id="CHEBI:29105"/>
        <label>1</label>
    </ligand>
</feature>
<evidence type="ECO:0000313" key="9">
    <source>
        <dbReference type="EMBL" id="MFC7432982.1"/>
    </source>
</evidence>
<proteinExistence type="inferred from homology"/>